<evidence type="ECO:0000313" key="2">
    <source>
        <dbReference type="EMBL" id="PWO00693.1"/>
    </source>
</evidence>
<accession>A0A316ZIC6</accession>
<protein>
    <submittedName>
        <fullName evidence="2">Uncharacterized protein</fullName>
    </submittedName>
</protein>
<keyword evidence="1" id="KW-0812">Transmembrane</keyword>
<evidence type="ECO:0000256" key="1">
    <source>
        <dbReference type="SAM" id="Phobius"/>
    </source>
</evidence>
<keyword evidence="3" id="KW-1185">Reference proteome</keyword>
<organism evidence="2 3">
    <name type="scientific">Tilletiopsis washingtonensis</name>
    <dbReference type="NCBI Taxonomy" id="58919"/>
    <lineage>
        <taxon>Eukaryota</taxon>
        <taxon>Fungi</taxon>
        <taxon>Dikarya</taxon>
        <taxon>Basidiomycota</taxon>
        <taxon>Ustilaginomycotina</taxon>
        <taxon>Exobasidiomycetes</taxon>
        <taxon>Entylomatales</taxon>
        <taxon>Entylomatales incertae sedis</taxon>
        <taxon>Tilletiopsis</taxon>
    </lineage>
</organism>
<dbReference type="RefSeq" id="XP_025600971.1">
    <property type="nucleotide sequence ID" value="XM_025743839.1"/>
</dbReference>
<dbReference type="GeneID" id="37271383"/>
<dbReference type="EMBL" id="KZ819284">
    <property type="protein sequence ID" value="PWO00693.1"/>
    <property type="molecule type" value="Genomic_DNA"/>
</dbReference>
<gene>
    <name evidence="2" type="ORF">FA09DRAFT_336106</name>
</gene>
<feature type="transmembrane region" description="Helical" evidence="1">
    <location>
        <begin position="53"/>
        <end position="72"/>
    </location>
</feature>
<proteinExistence type="predicted"/>
<keyword evidence="1" id="KW-0472">Membrane</keyword>
<dbReference type="AlphaFoldDB" id="A0A316ZIC6"/>
<name>A0A316ZIC6_9BASI</name>
<evidence type="ECO:0000313" key="3">
    <source>
        <dbReference type="Proteomes" id="UP000245946"/>
    </source>
</evidence>
<feature type="transmembrane region" description="Helical" evidence="1">
    <location>
        <begin position="92"/>
        <end position="109"/>
    </location>
</feature>
<reference evidence="2 3" key="1">
    <citation type="journal article" date="2018" name="Mol. Biol. Evol.">
        <title>Broad Genomic Sampling Reveals a Smut Pathogenic Ancestry of the Fungal Clade Ustilaginomycotina.</title>
        <authorList>
            <person name="Kijpornyongpan T."/>
            <person name="Mondo S.J."/>
            <person name="Barry K."/>
            <person name="Sandor L."/>
            <person name="Lee J."/>
            <person name="Lipzen A."/>
            <person name="Pangilinan J."/>
            <person name="LaButti K."/>
            <person name="Hainaut M."/>
            <person name="Henrissat B."/>
            <person name="Grigoriev I.V."/>
            <person name="Spatafora J.W."/>
            <person name="Aime M.C."/>
        </authorList>
    </citation>
    <scope>NUCLEOTIDE SEQUENCE [LARGE SCALE GENOMIC DNA]</scope>
    <source>
        <strain evidence="2 3">MCA 4186</strain>
    </source>
</reference>
<dbReference type="Proteomes" id="UP000245946">
    <property type="component" value="Unassembled WGS sequence"/>
</dbReference>
<keyword evidence="1" id="KW-1133">Transmembrane helix</keyword>
<sequence length="186" mass="19640">MLAALPLITLLVGAAALLLQLCAVALLLAQLCELVETRPRSVQRWGMRAALASWVLLVLGLPTARLLLLACLSQLAQAALLRHTRWPASPPLLLLAATLPAVLLHLLLLSHHRRSLAADAAHAAQPLLPGGRALWDAPPAPPPPMTAAQTAALCALLWATPLLNLTAACAQSWGLPAARTAQRREN</sequence>